<sequence length="323" mass="32914">MTAPTPTTRLTLGLDLTGLGAKAPLHTRARSSRAQHVSLGDVSDYLLLAAEAGIDLVTVGESFRLDDAARPDAWLDPAVLVSRLAAAGLLHGATAIVPALPAGLLDPVRLARAVAGLQVRTDGRAGWQLPATVTAGGVHAEVRRVWAGDRALVTAGAPLLVTAPAEPEAAVVAGRHSDVVRLRVSDLAEAAARREAIRTAAAAAGRNPDDVRVVVDVVTVIAQDELSAQFRADLLRDVSDGASEEAATLTLAGTAQTVADALEEWAGVVDGFVLVPGSLPTDALAIAHGLVPELAARGLVPAPAAASAPQDAGDLVDDLAFVL</sequence>
<keyword evidence="4 5" id="KW-0503">Monooxygenase</keyword>
<evidence type="ECO:0000256" key="1">
    <source>
        <dbReference type="ARBA" id="ARBA00022630"/>
    </source>
</evidence>
<keyword evidence="3" id="KW-0560">Oxidoreductase</keyword>
<evidence type="ECO:0000256" key="3">
    <source>
        <dbReference type="ARBA" id="ARBA00023002"/>
    </source>
</evidence>
<accession>A0A3N2D039</accession>
<dbReference type="GO" id="GO:0016705">
    <property type="term" value="F:oxidoreductase activity, acting on paired donors, with incorporation or reduction of molecular oxygen"/>
    <property type="evidence" value="ECO:0007669"/>
    <property type="project" value="InterPro"/>
</dbReference>
<dbReference type="AlphaFoldDB" id="A0A3N2D039"/>
<dbReference type="OrthoDB" id="3265338at2"/>
<protein>
    <submittedName>
        <fullName evidence="5">Alkanesulfonate monooxygenase SsuD/methylene tetrahydromethanopterin reductase-like flavin-dependent oxidoreductase (Luciferase family)</fullName>
    </submittedName>
</protein>
<dbReference type="Gene3D" id="3.20.20.30">
    <property type="entry name" value="Luciferase-like domain"/>
    <property type="match status" value="1"/>
</dbReference>
<keyword evidence="1" id="KW-0285">Flavoprotein</keyword>
<evidence type="ECO:0000256" key="2">
    <source>
        <dbReference type="ARBA" id="ARBA00022643"/>
    </source>
</evidence>
<dbReference type="PANTHER" id="PTHR30011">
    <property type="entry name" value="ALKANESULFONATE MONOOXYGENASE-RELATED"/>
    <property type="match status" value="1"/>
</dbReference>
<evidence type="ECO:0000313" key="5">
    <source>
        <dbReference type="EMBL" id="ROR93152.1"/>
    </source>
</evidence>
<dbReference type="InterPro" id="IPR036661">
    <property type="entry name" value="Luciferase-like_sf"/>
</dbReference>
<dbReference type="EMBL" id="RKHQ01000002">
    <property type="protein sequence ID" value="ROR93152.1"/>
    <property type="molecule type" value="Genomic_DNA"/>
</dbReference>
<dbReference type="SUPFAM" id="SSF51679">
    <property type="entry name" value="Bacterial luciferase-like"/>
    <property type="match status" value="1"/>
</dbReference>
<reference evidence="5 6" key="1">
    <citation type="submission" date="2018-11" db="EMBL/GenBank/DDBJ databases">
        <title>Sequencing the genomes of 1000 actinobacteria strains.</title>
        <authorList>
            <person name="Klenk H.-P."/>
        </authorList>
    </citation>
    <scope>NUCLEOTIDE SEQUENCE [LARGE SCALE GENOMIC DNA]</scope>
    <source>
        <strain evidence="5 6">DSM 13521</strain>
    </source>
</reference>
<dbReference type="GO" id="GO:0004497">
    <property type="term" value="F:monooxygenase activity"/>
    <property type="evidence" value="ECO:0007669"/>
    <property type="project" value="UniProtKB-KW"/>
</dbReference>
<name>A0A3N2D039_9MICO</name>
<evidence type="ECO:0000256" key="4">
    <source>
        <dbReference type="ARBA" id="ARBA00023033"/>
    </source>
</evidence>
<comment type="caution">
    <text evidence="5">The sequence shown here is derived from an EMBL/GenBank/DDBJ whole genome shotgun (WGS) entry which is preliminary data.</text>
</comment>
<dbReference type="Proteomes" id="UP000275356">
    <property type="component" value="Unassembled WGS sequence"/>
</dbReference>
<dbReference type="InterPro" id="IPR051260">
    <property type="entry name" value="Diverse_substr_monoxygenases"/>
</dbReference>
<dbReference type="RefSeq" id="WP_123740151.1">
    <property type="nucleotide sequence ID" value="NZ_RKHQ01000002.1"/>
</dbReference>
<evidence type="ECO:0000313" key="6">
    <source>
        <dbReference type="Proteomes" id="UP000275356"/>
    </source>
</evidence>
<keyword evidence="6" id="KW-1185">Reference proteome</keyword>
<keyword evidence="2" id="KW-0288">FMN</keyword>
<organism evidence="5 6">
    <name type="scientific">Salana multivorans</name>
    <dbReference type="NCBI Taxonomy" id="120377"/>
    <lineage>
        <taxon>Bacteria</taxon>
        <taxon>Bacillati</taxon>
        <taxon>Actinomycetota</taxon>
        <taxon>Actinomycetes</taxon>
        <taxon>Micrococcales</taxon>
        <taxon>Beutenbergiaceae</taxon>
        <taxon>Salana</taxon>
    </lineage>
</organism>
<dbReference type="PANTHER" id="PTHR30011:SF16">
    <property type="entry name" value="C2H2 FINGER DOMAIN TRANSCRIPTION FACTOR (EUROFUNG)-RELATED"/>
    <property type="match status" value="1"/>
</dbReference>
<gene>
    <name evidence="5" type="ORF">EDD28_2559</name>
</gene>
<proteinExistence type="predicted"/>